<comment type="caution">
    <text evidence="4">The sequence shown here is derived from an EMBL/GenBank/DDBJ whole genome shotgun (WGS) entry which is preliminary data.</text>
</comment>
<dbReference type="Gene3D" id="1.25.40.20">
    <property type="entry name" value="Ankyrin repeat-containing domain"/>
    <property type="match status" value="1"/>
</dbReference>
<dbReference type="PANTHER" id="PTHR24178">
    <property type="entry name" value="MOLTING PROTEIN MLT-4"/>
    <property type="match status" value="1"/>
</dbReference>
<evidence type="ECO:0000256" key="1">
    <source>
        <dbReference type="ARBA" id="ARBA00022737"/>
    </source>
</evidence>
<dbReference type="PROSITE" id="PS50297">
    <property type="entry name" value="ANK_REP_REGION"/>
    <property type="match status" value="1"/>
</dbReference>
<dbReference type="Proteomes" id="UP000775872">
    <property type="component" value="Unassembled WGS sequence"/>
</dbReference>
<evidence type="ECO:0000313" key="5">
    <source>
        <dbReference type="Proteomes" id="UP000775872"/>
    </source>
</evidence>
<accession>A0A9P0EP93</accession>
<dbReference type="InterPro" id="IPR002110">
    <property type="entry name" value="Ankyrin_rpt"/>
</dbReference>
<evidence type="ECO:0000313" key="4">
    <source>
        <dbReference type="EMBL" id="CAH0056977.1"/>
    </source>
</evidence>
<dbReference type="EMBL" id="CABFOC020000068">
    <property type="protein sequence ID" value="CAH0056977.1"/>
    <property type="molecule type" value="Genomic_DNA"/>
</dbReference>
<dbReference type="SMART" id="SM00248">
    <property type="entry name" value="ANK"/>
    <property type="match status" value="4"/>
</dbReference>
<keyword evidence="1" id="KW-0677">Repeat</keyword>
<evidence type="ECO:0000256" key="2">
    <source>
        <dbReference type="ARBA" id="ARBA00023043"/>
    </source>
</evidence>
<organism evidence="4 5">
    <name type="scientific">Clonostachys solani</name>
    <dbReference type="NCBI Taxonomy" id="160281"/>
    <lineage>
        <taxon>Eukaryota</taxon>
        <taxon>Fungi</taxon>
        <taxon>Dikarya</taxon>
        <taxon>Ascomycota</taxon>
        <taxon>Pezizomycotina</taxon>
        <taxon>Sordariomycetes</taxon>
        <taxon>Hypocreomycetidae</taxon>
        <taxon>Hypocreales</taxon>
        <taxon>Bionectriaceae</taxon>
        <taxon>Clonostachys</taxon>
    </lineage>
</organism>
<keyword evidence="2 3" id="KW-0040">ANK repeat</keyword>
<dbReference type="AlphaFoldDB" id="A0A9P0EP93"/>
<proteinExistence type="predicted"/>
<protein>
    <submittedName>
        <fullName evidence="4">Uncharacterized protein</fullName>
    </submittedName>
</protein>
<dbReference type="InterPro" id="IPR036770">
    <property type="entry name" value="Ankyrin_rpt-contain_sf"/>
</dbReference>
<feature type="repeat" description="ANK" evidence="3">
    <location>
        <begin position="360"/>
        <end position="392"/>
    </location>
</feature>
<dbReference type="Pfam" id="PF12796">
    <property type="entry name" value="Ank_2"/>
    <property type="match status" value="1"/>
</dbReference>
<sequence>MQTPQSPILMLPREILDAILVQATRARFHNFPYDSYLQTFDILSKQALFESRILDDFLPCATNSHSISFIKHWPIRRNYGAQSLLHSYLVYRVQSEPDPASHRYVEVRHIAEAICRETEADLHDTISSVCWLGLGIALGRLWMQRKPEGSPDLSLLSAAAFVGSVPLVKRLLENGNDPTQTDGIFPSAIEAATLAGHGHILQLFQESLPDSVEPTRDNSNQTRPFLCHYALSEIYHKGKADIQGVVGAAMNGDTDLLEMALCPPSRTDKDSNAYFGYISQGDAGQPGPRRARDSLEEATSCAKNWEIYSKLTSLLPHAFIIRLHAIHIRRYAEYGNFDIVKKLLESGCHVDGEADLADNYRETPLYLASRFGNEDVVDLLLQYGANVQRARLFIHRPLLGAIKSGNIFIVRKLLLHGARFHYYDVIQALLSEYEDMVRLLLDQYREDCLRTSFGSKLANEISDYGLDSMLDLLHDRGCFQYIDGKIETINPAFTEIEKWVFLQQLQRPVFKVLTFRRAELLLLDVYRNIACSHLGKPNSRYLPRDVTRYIQQPAIFPEVHVARSSILTDGLGVLQSVHFEVFGLTIGEFVGKPITAAPELIELV</sequence>
<keyword evidence="5" id="KW-1185">Reference proteome</keyword>
<reference evidence="4" key="1">
    <citation type="submission" date="2021-10" db="EMBL/GenBank/DDBJ databases">
        <authorList>
            <person name="Piombo E."/>
        </authorList>
    </citation>
    <scope>NUCLEOTIDE SEQUENCE</scope>
</reference>
<dbReference type="OrthoDB" id="366390at2759"/>
<dbReference type="SUPFAM" id="SSF48403">
    <property type="entry name" value="Ankyrin repeat"/>
    <property type="match status" value="1"/>
</dbReference>
<name>A0A9P0EP93_9HYPO</name>
<evidence type="ECO:0000256" key="3">
    <source>
        <dbReference type="PROSITE-ProRule" id="PRU00023"/>
    </source>
</evidence>
<gene>
    <name evidence="4" type="ORF">CSOL1703_00018103</name>
</gene>
<dbReference type="PROSITE" id="PS50088">
    <property type="entry name" value="ANK_REPEAT"/>
    <property type="match status" value="1"/>
</dbReference>